<feature type="transmembrane region" description="Helical" evidence="7">
    <location>
        <begin position="421"/>
        <end position="442"/>
    </location>
</feature>
<organism evidence="10 11">
    <name type="scientific">Candidatus Limivivens merdigallinarum</name>
    <dbReference type="NCBI Taxonomy" id="2840859"/>
    <lineage>
        <taxon>Bacteria</taxon>
        <taxon>Bacillati</taxon>
        <taxon>Bacillota</taxon>
        <taxon>Clostridia</taxon>
        <taxon>Lachnospirales</taxon>
        <taxon>Lachnospiraceae</taxon>
        <taxon>Lachnospiraceae incertae sedis</taxon>
        <taxon>Candidatus Limivivens</taxon>
    </lineage>
</organism>
<keyword evidence="5 7" id="KW-0472">Membrane</keyword>
<evidence type="ECO:0000313" key="11">
    <source>
        <dbReference type="Proteomes" id="UP000886886"/>
    </source>
</evidence>
<sequence length="775" mass="85000">MKSYLSLIPIQAKVHRKQSRMTRICIFLAVFLVTVIFGMADMEIQSQRIAAIMDGGNWHVAFRDLTEEDAELIGARVEVRESTWYGMLDTDSPASIEGIRAVICGLEESGLDMFPSLQLVEGAFPSGKDQVIATENLKERLGYEIGDQIILQLSEGEEIELQVTGFAEGTAMTDREDRIGLVFDMDGFRTYFSGREDTDSVYYVQLSPFCNMQKAIDDICGQFHLKEDQALQYGKLMGLTGQSEDSNMQQLYIAAAVLAVLLIVAGVLMISSSLNSSMSQRTEFFGMLRCLGATRKQVIRFVKREALRWCAAAIPAGLLSGSLAILILVRFLKWISPAYFESMPDFGISVIGLVSGCLVGIVTVLLSSRAPARKASRVSPLQAVSGNASAEMPVKKAANTRFFKVETAMGIHHAKASRKNLILMSGSFALSIVLFLAFSTTLDFMHHAIVPMRPYTPDLYIQSADGTCAIPKDLAGQIVEMDGVKRVFGRSFANHLTARIDGQERDICLVSYEEHQFGWAREMLNEGEADEAEAGNGLLAAYQGENTLELGKSVSFGEGKTYPVTGILSDSPFTVEEGTLLLICSETVFEEITGENGYTILDIQLERGTSDEEVSAIRRLSDDSFLFSDQRAGNESARGAYYAMCLCVYGFLAVIMLITVFHIVNSISMSTTARMKQYGAMRAIGMSVRQTIRMIAAEAFVYGALGILAGCILGIPLNNLLFRLLITVNWGEEWSWPVGAMAVILLVVAASVFLSVLEPAQRIRTLSVVNTINAE</sequence>
<feature type="transmembrane region" description="Helical" evidence="7">
    <location>
        <begin position="348"/>
        <end position="367"/>
    </location>
</feature>
<comment type="subcellular location">
    <subcellularLocation>
        <location evidence="1">Cell membrane</location>
        <topology evidence="1">Multi-pass membrane protein</topology>
    </subcellularLocation>
</comment>
<evidence type="ECO:0000313" key="10">
    <source>
        <dbReference type="EMBL" id="HIQ97102.1"/>
    </source>
</evidence>
<dbReference type="EMBL" id="DVFT01000161">
    <property type="protein sequence ID" value="HIQ97102.1"/>
    <property type="molecule type" value="Genomic_DNA"/>
</dbReference>
<dbReference type="AlphaFoldDB" id="A0A9D1D1H7"/>
<accession>A0A9D1D1H7</accession>
<evidence type="ECO:0000256" key="5">
    <source>
        <dbReference type="ARBA" id="ARBA00023136"/>
    </source>
</evidence>
<feature type="transmembrane region" description="Helical" evidence="7">
    <location>
        <begin position="21"/>
        <end position="40"/>
    </location>
</feature>
<reference evidence="10" key="2">
    <citation type="journal article" date="2021" name="PeerJ">
        <title>Extensive microbial diversity within the chicken gut microbiome revealed by metagenomics and culture.</title>
        <authorList>
            <person name="Gilroy R."/>
            <person name="Ravi A."/>
            <person name="Getino M."/>
            <person name="Pursley I."/>
            <person name="Horton D.L."/>
            <person name="Alikhan N.F."/>
            <person name="Baker D."/>
            <person name="Gharbi K."/>
            <person name="Hall N."/>
            <person name="Watson M."/>
            <person name="Adriaenssens E.M."/>
            <person name="Foster-Nyarko E."/>
            <person name="Jarju S."/>
            <person name="Secka A."/>
            <person name="Antonio M."/>
            <person name="Oren A."/>
            <person name="Chaudhuri R.R."/>
            <person name="La Ragione R."/>
            <person name="Hildebrand F."/>
            <person name="Pallen M.J."/>
        </authorList>
    </citation>
    <scope>NUCLEOTIDE SEQUENCE</scope>
    <source>
        <strain evidence="10">ChiSjej3B21-11622</strain>
    </source>
</reference>
<dbReference type="InterPro" id="IPR003838">
    <property type="entry name" value="ABC3_permease_C"/>
</dbReference>
<evidence type="ECO:0000256" key="4">
    <source>
        <dbReference type="ARBA" id="ARBA00022989"/>
    </source>
</evidence>
<dbReference type="Pfam" id="PF12704">
    <property type="entry name" value="MacB_PCD"/>
    <property type="match status" value="1"/>
</dbReference>
<dbReference type="InterPro" id="IPR025857">
    <property type="entry name" value="MacB_PCD"/>
</dbReference>
<feature type="transmembrane region" description="Helical" evidence="7">
    <location>
        <begin position="306"/>
        <end position="328"/>
    </location>
</feature>
<dbReference type="Pfam" id="PF02687">
    <property type="entry name" value="FtsX"/>
    <property type="match status" value="2"/>
</dbReference>
<evidence type="ECO:0000256" key="6">
    <source>
        <dbReference type="ARBA" id="ARBA00038076"/>
    </source>
</evidence>
<gene>
    <name evidence="10" type="ORF">IAB26_11135</name>
</gene>
<feature type="transmembrane region" description="Helical" evidence="7">
    <location>
        <begin position="640"/>
        <end position="664"/>
    </location>
</feature>
<feature type="domain" description="ABC3 transporter permease C-terminal" evidence="8">
    <location>
        <begin position="257"/>
        <end position="380"/>
    </location>
</feature>
<proteinExistence type="inferred from homology"/>
<evidence type="ECO:0000256" key="1">
    <source>
        <dbReference type="ARBA" id="ARBA00004651"/>
    </source>
</evidence>
<evidence type="ECO:0000256" key="3">
    <source>
        <dbReference type="ARBA" id="ARBA00022692"/>
    </source>
</evidence>
<evidence type="ECO:0000256" key="7">
    <source>
        <dbReference type="SAM" id="Phobius"/>
    </source>
</evidence>
<keyword evidence="2" id="KW-1003">Cell membrane</keyword>
<dbReference type="PANTHER" id="PTHR30572:SF4">
    <property type="entry name" value="ABC TRANSPORTER PERMEASE YTRF"/>
    <property type="match status" value="1"/>
</dbReference>
<evidence type="ECO:0000259" key="8">
    <source>
        <dbReference type="Pfam" id="PF02687"/>
    </source>
</evidence>
<evidence type="ECO:0000259" key="9">
    <source>
        <dbReference type="Pfam" id="PF12704"/>
    </source>
</evidence>
<dbReference type="PANTHER" id="PTHR30572">
    <property type="entry name" value="MEMBRANE COMPONENT OF TRANSPORTER-RELATED"/>
    <property type="match status" value="1"/>
</dbReference>
<dbReference type="Proteomes" id="UP000886886">
    <property type="component" value="Unassembled WGS sequence"/>
</dbReference>
<feature type="transmembrane region" description="Helical" evidence="7">
    <location>
        <begin position="251"/>
        <end position="271"/>
    </location>
</feature>
<keyword evidence="4 7" id="KW-1133">Transmembrane helix</keyword>
<evidence type="ECO:0000256" key="2">
    <source>
        <dbReference type="ARBA" id="ARBA00022475"/>
    </source>
</evidence>
<feature type="transmembrane region" description="Helical" evidence="7">
    <location>
        <begin position="699"/>
        <end position="722"/>
    </location>
</feature>
<feature type="domain" description="ABC3 transporter permease C-terminal" evidence="8">
    <location>
        <begin position="651"/>
        <end position="767"/>
    </location>
</feature>
<feature type="domain" description="MacB-like periplasmic core" evidence="9">
    <location>
        <begin position="24"/>
        <end position="219"/>
    </location>
</feature>
<feature type="transmembrane region" description="Helical" evidence="7">
    <location>
        <begin position="734"/>
        <end position="757"/>
    </location>
</feature>
<dbReference type="GO" id="GO:0005886">
    <property type="term" value="C:plasma membrane"/>
    <property type="evidence" value="ECO:0007669"/>
    <property type="project" value="UniProtKB-SubCell"/>
</dbReference>
<comment type="similarity">
    <text evidence="6">Belongs to the ABC-4 integral membrane protein family.</text>
</comment>
<dbReference type="GO" id="GO:0022857">
    <property type="term" value="F:transmembrane transporter activity"/>
    <property type="evidence" value="ECO:0007669"/>
    <property type="project" value="TreeGrafter"/>
</dbReference>
<protein>
    <submittedName>
        <fullName evidence="10">FtsX-like permease family protein</fullName>
    </submittedName>
</protein>
<comment type="caution">
    <text evidence="10">The sequence shown here is derived from an EMBL/GenBank/DDBJ whole genome shotgun (WGS) entry which is preliminary data.</text>
</comment>
<keyword evidence="3 7" id="KW-0812">Transmembrane</keyword>
<reference evidence="10" key="1">
    <citation type="submission" date="2020-10" db="EMBL/GenBank/DDBJ databases">
        <authorList>
            <person name="Gilroy R."/>
        </authorList>
    </citation>
    <scope>NUCLEOTIDE SEQUENCE</scope>
    <source>
        <strain evidence="10">ChiSjej3B21-11622</strain>
    </source>
</reference>
<dbReference type="InterPro" id="IPR050250">
    <property type="entry name" value="Macrolide_Exporter_MacB"/>
</dbReference>
<name>A0A9D1D1H7_9FIRM</name>